<evidence type="ECO:0000256" key="1">
    <source>
        <dbReference type="ARBA" id="ARBA00007435"/>
    </source>
</evidence>
<dbReference type="RefSeq" id="WP_069703283.1">
    <property type="nucleotide sequence ID" value="NZ_MJAT01000039.1"/>
</dbReference>
<gene>
    <name evidence="3" type="ORF">BHU72_10830</name>
</gene>
<dbReference type="Gene3D" id="3.40.1440.10">
    <property type="entry name" value="GIY-YIG endonuclease"/>
    <property type="match status" value="1"/>
</dbReference>
<protein>
    <submittedName>
        <fullName evidence="3">Endonuclease</fullName>
    </submittedName>
</protein>
<dbReference type="AlphaFoldDB" id="A0A1E5L2F2"/>
<dbReference type="OrthoDB" id="9807770at2"/>
<dbReference type="PANTHER" id="PTHR34477:SF1">
    <property type="entry name" value="UPF0213 PROTEIN YHBQ"/>
    <property type="match status" value="1"/>
</dbReference>
<organism evidence="3 4">
    <name type="scientific">Desulfuribacillus stibiiarsenatis</name>
    <dbReference type="NCBI Taxonomy" id="1390249"/>
    <lineage>
        <taxon>Bacteria</taxon>
        <taxon>Bacillati</taxon>
        <taxon>Bacillota</taxon>
        <taxon>Desulfuribacillia</taxon>
        <taxon>Desulfuribacillales</taxon>
        <taxon>Desulfuribacillaceae</taxon>
        <taxon>Desulfuribacillus</taxon>
    </lineage>
</organism>
<evidence type="ECO:0000313" key="4">
    <source>
        <dbReference type="Proteomes" id="UP000095255"/>
    </source>
</evidence>
<dbReference type="SMART" id="SM00465">
    <property type="entry name" value="GIYc"/>
    <property type="match status" value="1"/>
</dbReference>
<dbReference type="EMBL" id="MJAT01000039">
    <property type="protein sequence ID" value="OEH84300.1"/>
    <property type="molecule type" value="Genomic_DNA"/>
</dbReference>
<dbReference type="GO" id="GO:0004519">
    <property type="term" value="F:endonuclease activity"/>
    <property type="evidence" value="ECO:0007669"/>
    <property type="project" value="UniProtKB-KW"/>
</dbReference>
<dbReference type="SUPFAM" id="SSF82771">
    <property type="entry name" value="GIY-YIG endonuclease"/>
    <property type="match status" value="1"/>
</dbReference>
<sequence length="81" mass="9572">MYYVYIVECKDGTLYTGWTVDLEKRINAHNLGKGAKYTRGRAPIELKYYEQLDSKEAALRREHAIKKLSRNDKIELIMYDI</sequence>
<dbReference type="InterPro" id="IPR035901">
    <property type="entry name" value="GIY-YIG_endonuc_sf"/>
</dbReference>
<dbReference type="Proteomes" id="UP000095255">
    <property type="component" value="Unassembled WGS sequence"/>
</dbReference>
<comment type="caution">
    <text evidence="3">The sequence shown here is derived from an EMBL/GenBank/DDBJ whole genome shotgun (WGS) entry which is preliminary data.</text>
</comment>
<comment type="similarity">
    <text evidence="1">Belongs to the UPF0213 family.</text>
</comment>
<dbReference type="Pfam" id="PF01541">
    <property type="entry name" value="GIY-YIG"/>
    <property type="match status" value="1"/>
</dbReference>
<evidence type="ECO:0000259" key="2">
    <source>
        <dbReference type="PROSITE" id="PS50164"/>
    </source>
</evidence>
<dbReference type="STRING" id="1390249.BHU72_10830"/>
<dbReference type="PROSITE" id="PS50164">
    <property type="entry name" value="GIY_YIG"/>
    <property type="match status" value="1"/>
</dbReference>
<keyword evidence="4" id="KW-1185">Reference proteome</keyword>
<keyword evidence="3" id="KW-0540">Nuclease</keyword>
<dbReference type="PANTHER" id="PTHR34477">
    <property type="entry name" value="UPF0213 PROTEIN YHBQ"/>
    <property type="match status" value="1"/>
</dbReference>
<feature type="domain" description="GIY-YIG" evidence="2">
    <location>
        <begin position="1"/>
        <end position="75"/>
    </location>
</feature>
<proteinExistence type="inferred from homology"/>
<keyword evidence="3" id="KW-0255">Endonuclease</keyword>
<keyword evidence="3" id="KW-0378">Hydrolase</keyword>
<name>A0A1E5L2F2_9FIRM</name>
<evidence type="ECO:0000313" key="3">
    <source>
        <dbReference type="EMBL" id="OEH84300.1"/>
    </source>
</evidence>
<dbReference type="InterPro" id="IPR050190">
    <property type="entry name" value="UPF0213_domain"/>
</dbReference>
<dbReference type="CDD" id="cd10456">
    <property type="entry name" value="GIY-YIG_UPF0213"/>
    <property type="match status" value="1"/>
</dbReference>
<dbReference type="InterPro" id="IPR000305">
    <property type="entry name" value="GIY-YIG_endonuc"/>
</dbReference>
<reference evidence="3 4" key="1">
    <citation type="submission" date="2016-09" db="EMBL/GenBank/DDBJ databases">
        <title>Desulfuribacillus arsenicus sp. nov., an obligately anaerobic, dissimilatory arsenic- and antimonate-reducing bacterium isolated from anoxic sediments.</title>
        <authorList>
            <person name="Abin C.A."/>
            <person name="Hollibaugh J.T."/>
        </authorList>
    </citation>
    <scope>NUCLEOTIDE SEQUENCE [LARGE SCALE GENOMIC DNA]</scope>
    <source>
        <strain evidence="3 4">MLFW-2</strain>
    </source>
</reference>
<accession>A0A1E5L2F2</accession>